<feature type="domain" description="D-isomer specific 2-hydroxyacid dehydrogenase catalytic" evidence="3">
    <location>
        <begin position="38"/>
        <end position="350"/>
    </location>
</feature>
<keyword evidence="6" id="KW-1185">Reference proteome</keyword>
<dbReference type="Pfam" id="PF00389">
    <property type="entry name" value="2-Hacid_dh"/>
    <property type="match status" value="1"/>
</dbReference>
<evidence type="ECO:0000313" key="5">
    <source>
        <dbReference type="EMBL" id="WFC94725.1"/>
    </source>
</evidence>
<organism evidence="5 6">
    <name type="scientific">Malassezia brasiliensis</name>
    <dbReference type="NCBI Taxonomy" id="1821822"/>
    <lineage>
        <taxon>Eukaryota</taxon>
        <taxon>Fungi</taxon>
        <taxon>Dikarya</taxon>
        <taxon>Basidiomycota</taxon>
        <taxon>Ustilaginomycotina</taxon>
        <taxon>Malasseziomycetes</taxon>
        <taxon>Malasseziales</taxon>
        <taxon>Malasseziaceae</taxon>
        <taxon>Malassezia</taxon>
    </lineage>
</organism>
<proteinExistence type="inferred from homology"/>
<comment type="similarity">
    <text evidence="2">Belongs to the D-isomer specific 2-hydroxyacid dehydrogenase family.</text>
</comment>
<evidence type="ECO:0000259" key="3">
    <source>
        <dbReference type="Pfam" id="PF00389"/>
    </source>
</evidence>
<sequence length="369" mass="39582">MSSAPRVVQCTAVPSAYLQEAHDRGDVRLTVWTPREDEAHLTTAPRDWLLEHAPGASALLVVLQNRVDADVLDRAGDSLRVVSTMSVGYDHIDLDACKQRNVRVGYTPGVLNEAVADTAVLLALMGTRHALPASRLVTDGRWPKTPMRPLTLTGPSLEGKTIGFVGFGAIAQSTVRRLASFRPRRVVYAASKPKPFDVHSAAFAPLLDDVLGTYVRAHGRLPFDVENVQDVGQVAAEADVLIVLANYVPSTHHIVNADVLQRMKKTATIVNVARGPLVDTDALVDALHRDAIAGVALDVIEGEPQITPEHPLLAPALADKVVLLPHVGSATTEARQSMANYATLNVLAALGLRPGSEKDTFCAELDLSK</sequence>
<gene>
    <name evidence="5" type="ORF">MBRA1_001359</name>
</gene>
<dbReference type="PANTHER" id="PTHR10996">
    <property type="entry name" value="2-HYDROXYACID DEHYDROGENASE-RELATED"/>
    <property type="match status" value="1"/>
</dbReference>
<protein>
    <recommendedName>
        <fullName evidence="7">Glyoxylate reductase</fullName>
    </recommendedName>
</protein>
<dbReference type="InterPro" id="IPR036291">
    <property type="entry name" value="NAD(P)-bd_dom_sf"/>
</dbReference>
<dbReference type="PANTHER" id="PTHR10996:SF277">
    <property type="entry name" value="GLYOXYLATE REDUCTASE_HYDROXYPYRUVATE REDUCTASE"/>
    <property type="match status" value="1"/>
</dbReference>
<dbReference type="InterPro" id="IPR006140">
    <property type="entry name" value="D-isomer_DH_NAD-bd"/>
</dbReference>
<dbReference type="GO" id="GO:0016618">
    <property type="term" value="F:hydroxypyruvate reductase [NAD(P)H] activity"/>
    <property type="evidence" value="ECO:0007669"/>
    <property type="project" value="TreeGrafter"/>
</dbReference>
<feature type="domain" description="D-isomer specific 2-hydroxyacid dehydrogenase NAD-binding" evidence="4">
    <location>
        <begin position="227"/>
        <end position="328"/>
    </location>
</feature>
<dbReference type="Proteomes" id="UP001216638">
    <property type="component" value="Chromosome 1"/>
</dbReference>
<dbReference type="GO" id="GO:0005829">
    <property type="term" value="C:cytosol"/>
    <property type="evidence" value="ECO:0007669"/>
    <property type="project" value="TreeGrafter"/>
</dbReference>
<accession>A0AAF0IPA7</accession>
<dbReference type="InterPro" id="IPR006139">
    <property type="entry name" value="D-isomer_2_OHA_DH_cat_dom"/>
</dbReference>
<dbReference type="Pfam" id="PF02826">
    <property type="entry name" value="2-Hacid_dh_C"/>
    <property type="match status" value="2"/>
</dbReference>
<dbReference type="SUPFAM" id="SSF52283">
    <property type="entry name" value="Formate/glycerate dehydrogenase catalytic domain-like"/>
    <property type="match status" value="1"/>
</dbReference>
<evidence type="ECO:0000259" key="4">
    <source>
        <dbReference type="Pfam" id="PF02826"/>
    </source>
</evidence>
<keyword evidence="1 2" id="KW-0560">Oxidoreductase</keyword>
<evidence type="ECO:0000313" key="6">
    <source>
        <dbReference type="Proteomes" id="UP001216638"/>
    </source>
</evidence>
<dbReference type="EMBL" id="CP119951">
    <property type="protein sequence ID" value="WFC94725.1"/>
    <property type="molecule type" value="Genomic_DNA"/>
</dbReference>
<name>A0AAF0IPA7_9BASI</name>
<feature type="domain" description="D-isomer specific 2-hydroxyacid dehydrogenase NAD-binding" evidence="4">
    <location>
        <begin position="122"/>
        <end position="200"/>
    </location>
</feature>
<dbReference type="GO" id="GO:0030267">
    <property type="term" value="F:glyoxylate reductase (NADPH) activity"/>
    <property type="evidence" value="ECO:0007669"/>
    <property type="project" value="TreeGrafter"/>
</dbReference>
<dbReference type="Gene3D" id="3.40.50.720">
    <property type="entry name" value="NAD(P)-binding Rossmann-like Domain"/>
    <property type="match status" value="2"/>
</dbReference>
<dbReference type="InterPro" id="IPR050223">
    <property type="entry name" value="D-isomer_2-hydroxyacid_DH"/>
</dbReference>
<dbReference type="SUPFAM" id="SSF51735">
    <property type="entry name" value="NAD(P)-binding Rossmann-fold domains"/>
    <property type="match status" value="1"/>
</dbReference>
<dbReference type="GO" id="GO:0051287">
    <property type="term" value="F:NAD binding"/>
    <property type="evidence" value="ECO:0007669"/>
    <property type="project" value="InterPro"/>
</dbReference>
<evidence type="ECO:0000256" key="1">
    <source>
        <dbReference type="ARBA" id="ARBA00023002"/>
    </source>
</evidence>
<dbReference type="AlphaFoldDB" id="A0AAF0IPA7"/>
<reference evidence="5" key="1">
    <citation type="submission" date="2023-03" db="EMBL/GenBank/DDBJ databases">
        <title>Mating type loci evolution in Malassezia.</title>
        <authorList>
            <person name="Coelho M.A."/>
        </authorList>
    </citation>
    <scope>NUCLEOTIDE SEQUENCE</scope>
    <source>
        <strain evidence="5">CBS 14135</strain>
    </source>
</reference>
<evidence type="ECO:0000256" key="2">
    <source>
        <dbReference type="RuleBase" id="RU003719"/>
    </source>
</evidence>
<evidence type="ECO:0008006" key="7">
    <source>
        <dbReference type="Google" id="ProtNLM"/>
    </source>
</evidence>